<dbReference type="InterPro" id="IPR036322">
    <property type="entry name" value="WD40_repeat_dom_sf"/>
</dbReference>
<dbReference type="Proteomes" id="UP000305067">
    <property type="component" value="Unassembled WGS sequence"/>
</dbReference>
<organism evidence="4 5">
    <name type="scientific">Pterulicium gracile</name>
    <dbReference type="NCBI Taxonomy" id="1884261"/>
    <lineage>
        <taxon>Eukaryota</taxon>
        <taxon>Fungi</taxon>
        <taxon>Dikarya</taxon>
        <taxon>Basidiomycota</taxon>
        <taxon>Agaricomycotina</taxon>
        <taxon>Agaricomycetes</taxon>
        <taxon>Agaricomycetidae</taxon>
        <taxon>Agaricales</taxon>
        <taxon>Pleurotineae</taxon>
        <taxon>Pterulaceae</taxon>
        <taxon>Pterulicium</taxon>
    </lineage>
</organism>
<feature type="region of interest" description="Disordered" evidence="2">
    <location>
        <begin position="363"/>
        <end position="382"/>
    </location>
</feature>
<evidence type="ECO:0000313" key="4">
    <source>
        <dbReference type="EMBL" id="TFL04256.1"/>
    </source>
</evidence>
<dbReference type="InterPro" id="IPR015943">
    <property type="entry name" value="WD40/YVTN_repeat-like_dom_sf"/>
</dbReference>
<protein>
    <recommendedName>
        <fullName evidence="3">DUF2415 domain-containing protein</fullName>
    </recommendedName>
</protein>
<dbReference type="InterPro" id="IPR019417">
    <property type="entry name" value="DUF2415"/>
</dbReference>
<keyword evidence="1" id="KW-0853">WD repeat</keyword>
<name>A0A5C3QQJ9_9AGAR</name>
<feature type="compositionally biased region" description="Polar residues" evidence="2">
    <location>
        <begin position="578"/>
        <end position="587"/>
    </location>
</feature>
<dbReference type="Gene3D" id="2.130.10.10">
    <property type="entry name" value="YVTN repeat-like/Quinoprotein amine dehydrogenase"/>
    <property type="match status" value="2"/>
</dbReference>
<dbReference type="AlphaFoldDB" id="A0A5C3QQJ9"/>
<keyword evidence="5" id="KW-1185">Reference proteome</keyword>
<evidence type="ECO:0000313" key="5">
    <source>
        <dbReference type="Proteomes" id="UP000305067"/>
    </source>
</evidence>
<dbReference type="OrthoDB" id="64353at2759"/>
<feature type="region of interest" description="Disordered" evidence="2">
    <location>
        <begin position="559"/>
        <end position="601"/>
    </location>
</feature>
<dbReference type="SMART" id="SM00320">
    <property type="entry name" value="WD40"/>
    <property type="match status" value="3"/>
</dbReference>
<evidence type="ECO:0000256" key="2">
    <source>
        <dbReference type="SAM" id="MobiDB-lite"/>
    </source>
</evidence>
<dbReference type="PROSITE" id="PS50082">
    <property type="entry name" value="WD_REPEATS_2"/>
    <property type="match status" value="1"/>
</dbReference>
<dbReference type="SUPFAM" id="SSF50978">
    <property type="entry name" value="WD40 repeat-like"/>
    <property type="match status" value="1"/>
</dbReference>
<dbReference type="EMBL" id="ML178819">
    <property type="protein sequence ID" value="TFL04256.1"/>
    <property type="molecule type" value="Genomic_DNA"/>
</dbReference>
<feature type="region of interest" description="Disordered" evidence="2">
    <location>
        <begin position="273"/>
        <end position="307"/>
    </location>
</feature>
<dbReference type="InterPro" id="IPR001680">
    <property type="entry name" value="WD40_rpt"/>
</dbReference>
<proteinExistence type="predicted"/>
<feature type="repeat" description="WD" evidence="1">
    <location>
        <begin position="241"/>
        <end position="273"/>
    </location>
</feature>
<dbReference type="PANTHER" id="PTHR43991:SF9">
    <property type="entry name" value="DUF2415 DOMAIN-CONTAINING PROTEIN"/>
    <property type="match status" value="1"/>
</dbReference>
<dbReference type="Pfam" id="PF10313">
    <property type="entry name" value="DUF2415"/>
    <property type="match status" value="1"/>
</dbReference>
<dbReference type="PANTHER" id="PTHR43991">
    <property type="entry name" value="WD REPEAT PROTEIN (AFU_ORTHOLOGUE AFUA_8G05640)-RELATED"/>
    <property type="match status" value="1"/>
</dbReference>
<sequence>MARDPPLVNSTPTITPGKVHIGHVQLRDLIICPREQGVVNYVQSSSIIEHDLRNPSVPPRSIADTTFIANTLTSLPLEDSGSYLLAAGGQDAQIHLSMQRPDKTHTTLADVCLPGSINNSILLTSLNLAHSNQSSVEPRIGISNNDCTFRFYDIALRTRDASSAKIFNAVGSLKLDVPINHSSISPDGRTLLSAGDSNKVHLHHLSGSSRVTFMPITSLSLPPCPNIVSFSDYSSLTASFSTAFSANGSKFAVASQEGIVVVWDVRSSKPLKTFTTDRDRRPSGSRQNGSDGVQEASGWLSDDPWEWTRGTSRAPGWSVRSLKFAKDHMGGKEVMAFTEHTSMVHVVDAQTFETHEVMRMPSIPRPPSQSHSQSQQNATLGTALARARARHRPYQLRTSPSPPASSQTPLFSLRSNILQNAQPGQRMLQALEDTFRVSPRLHHALSQRGLDNVEEEESYTIMEDDDGGVFEIDPSEDVLVIPPLGDRTVEADVRALFGRHGIRTRQARVPEEVPMLNDMEGSGEDQGQMFFSASVGDIMSDSEMIHDSAMLEADELESDYCASHTPSRSPSPSPPTNAMPSRISSVGASRRGRTREGPGDMDLAGVCFDPCGGHLYVASVDGVAEWKVNGREKRWWSDFNDGWA</sequence>
<reference evidence="4 5" key="1">
    <citation type="journal article" date="2019" name="Nat. Ecol. Evol.">
        <title>Megaphylogeny resolves global patterns of mushroom evolution.</title>
        <authorList>
            <person name="Varga T."/>
            <person name="Krizsan K."/>
            <person name="Foldi C."/>
            <person name="Dima B."/>
            <person name="Sanchez-Garcia M."/>
            <person name="Sanchez-Ramirez S."/>
            <person name="Szollosi G.J."/>
            <person name="Szarkandi J.G."/>
            <person name="Papp V."/>
            <person name="Albert L."/>
            <person name="Andreopoulos W."/>
            <person name="Angelini C."/>
            <person name="Antonin V."/>
            <person name="Barry K.W."/>
            <person name="Bougher N.L."/>
            <person name="Buchanan P."/>
            <person name="Buyck B."/>
            <person name="Bense V."/>
            <person name="Catcheside P."/>
            <person name="Chovatia M."/>
            <person name="Cooper J."/>
            <person name="Damon W."/>
            <person name="Desjardin D."/>
            <person name="Finy P."/>
            <person name="Geml J."/>
            <person name="Haridas S."/>
            <person name="Hughes K."/>
            <person name="Justo A."/>
            <person name="Karasinski D."/>
            <person name="Kautmanova I."/>
            <person name="Kiss B."/>
            <person name="Kocsube S."/>
            <person name="Kotiranta H."/>
            <person name="LaButti K.M."/>
            <person name="Lechner B.E."/>
            <person name="Liimatainen K."/>
            <person name="Lipzen A."/>
            <person name="Lukacs Z."/>
            <person name="Mihaltcheva S."/>
            <person name="Morgado L.N."/>
            <person name="Niskanen T."/>
            <person name="Noordeloos M.E."/>
            <person name="Ohm R.A."/>
            <person name="Ortiz-Santana B."/>
            <person name="Ovrebo C."/>
            <person name="Racz N."/>
            <person name="Riley R."/>
            <person name="Savchenko A."/>
            <person name="Shiryaev A."/>
            <person name="Soop K."/>
            <person name="Spirin V."/>
            <person name="Szebenyi C."/>
            <person name="Tomsovsky M."/>
            <person name="Tulloss R.E."/>
            <person name="Uehling J."/>
            <person name="Grigoriev I.V."/>
            <person name="Vagvolgyi C."/>
            <person name="Papp T."/>
            <person name="Martin F.M."/>
            <person name="Miettinen O."/>
            <person name="Hibbett D.S."/>
            <person name="Nagy L.G."/>
        </authorList>
    </citation>
    <scope>NUCLEOTIDE SEQUENCE [LARGE SCALE GENOMIC DNA]</scope>
    <source>
        <strain evidence="4 5">CBS 309.79</strain>
    </source>
</reference>
<evidence type="ECO:0000256" key="1">
    <source>
        <dbReference type="PROSITE-ProRule" id="PRU00221"/>
    </source>
</evidence>
<feature type="domain" description="DUF2415" evidence="3">
    <location>
        <begin position="318"/>
        <end position="357"/>
    </location>
</feature>
<accession>A0A5C3QQJ9</accession>
<evidence type="ECO:0000259" key="3">
    <source>
        <dbReference type="Pfam" id="PF10313"/>
    </source>
</evidence>
<gene>
    <name evidence="4" type="ORF">BDV98DRAFT_563819</name>
</gene>